<dbReference type="Pfam" id="PF08513">
    <property type="entry name" value="LisH"/>
    <property type="match status" value="1"/>
</dbReference>
<feature type="compositionally biased region" description="Low complexity" evidence="5">
    <location>
        <begin position="164"/>
        <end position="178"/>
    </location>
</feature>
<dbReference type="GO" id="GO:0006357">
    <property type="term" value="P:regulation of transcription by RNA polymerase II"/>
    <property type="evidence" value="ECO:0007669"/>
    <property type="project" value="TreeGrafter"/>
</dbReference>
<dbReference type="PANTHER" id="PTHR22846">
    <property type="entry name" value="WD40 REPEAT PROTEIN"/>
    <property type="match status" value="1"/>
</dbReference>
<evidence type="ECO:0000256" key="3">
    <source>
        <dbReference type="ARBA" id="ARBA00022737"/>
    </source>
</evidence>
<dbReference type="SMART" id="SM00320">
    <property type="entry name" value="WD40"/>
    <property type="match status" value="3"/>
</dbReference>
<dbReference type="EMBL" id="ML977322">
    <property type="protein sequence ID" value="KAF2115610.1"/>
    <property type="molecule type" value="Genomic_DNA"/>
</dbReference>
<sequence>MTVETLSSNVVNYLVWRYLQEAGYGNAALQLSRCWVRDPEALPFAKNVSHYTLVNLLQDGLLFDKYQAQATGGEQRYHFGADHGRPYSSRNGEMLTLDEGIPAHQLAEEANANGAIPEPAPKKGPGGKRRKAPKTNGIEARMNAQVNGDAMDIDQNGSTHVTNSVRADSEAAASDVESPSVDIPISTLSIGQSTEIQTEKITDLAPNTSWASIADADKVVEQTLWGTPAAPLLLTAGKSLLRLHLIPKYNGSNSAPPTHTLDLGPKLPMNNFIVTAVCWNTHADLTVSAQEELVNEGGEVMKIDKLFRIADGGQACDIISSTAGFVTTLRWNEASQMLLSISTDGQKGYIKIWTDKSQNLPEWTTSTDTAIYDAVWIGEKAFVVCGAELFQKYEIADQLSSPQTLATHVTWETLKFDAGSGIIAAMGMDGQKGVLGIVHPSTPTELRNLEYPDLYLSGLDFQSRPNPEPLNAESQVLLATSAGSGITRVWDANQPFKGLWRLPNVDDREGHAVVFSPDGALLATAGPDAVTVWELGKREVPVATWRAEDQEITSWNASVNGEFSLGWEPDSSRLSIALGNQVAIITVPR</sequence>
<evidence type="ECO:0000313" key="6">
    <source>
        <dbReference type="EMBL" id="KAF2115610.1"/>
    </source>
</evidence>
<keyword evidence="7" id="KW-1185">Reference proteome</keyword>
<name>A0A6A5Z857_9PLEO</name>
<dbReference type="Gene3D" id="1.20.960.30">
    <property type="match status" value="1"/>
</dbReference>
<feature type="region of interest" description="Disordered" evidence="5">
    <location>
        <begin position="110"/>
        <end position="178"/>
    </location>
</feature>
<protein>
    <submittedName>
        <fullName evidence="6">Uncharacterized protein</fullName>
    </submittedName>
</protein>
<comment type="subcellular location">
    <subcellularLocation>
        <location evidence="1">Nucleus</location>
    </subcellularLocation>
</comment>
<keyword evidence="4" id="KW-0539">Nucleus</keyword>
<evidence type="ECO:0000256" key="4">
    <source>
        <dbReference type="ARBA" id="ARBA00023242"/>
    </source>
</evidence>
<dbReference type="InterPro" id="IPR001680">
    <property type="entry name" value="WD40_rpt"/>
</dbReference>
<organism evidence="6 7">
    <name type="scientific">Lophiotrema nucula</name>
    <dbReference type="NCBI Taxonomy" id="690887"/>
    <lineage>
        <taxon>Eukaryota</taxon>
        <taxon>Fungi</taxon>
        <taxon>Dikarya</taxon>
        <taxon>Ascomycota</taxon>
        <taxon>Pezizomycotina</taxon>
        <taxon>Dothideomycetes</taxon>
        <taxon>Pleosporomycetidae</taxon>
        <taxon>Pleosporales</taxon>
        <taxon>Lophiotremataceae</taxon>
        <taxon>Lophiotrema</taxon>
    </lineage>
</organism>
<accession>A0A6A5Z857</accession>
<dbReference type="InterPro" id="IPR015943">
    <property type="entry name" value="WD40/YVTN_repeat-like_dom_sf"/>
</dbReference>
<dbReference type="GO" id="GO:0034967">
    <property type="term" value="C:Set3 complex"/>
    <property type="evidence" value="ECO:0007669"/>
    <property type="project" value="TreeGrafter"/>
</dbReference>
<evidence type="ECO:0000313" key="7">
    <source>
        <dbReference type="Proteomes" id="UP000799770"/>
    </source>
</evidence>
<dbReference type="PANTHER" id="PTHR22846:SF2">
    <property type="entry name" value="F-BOX-LIKE_WD REPEAT-CONTAINING PROTEIN EBI"/>
    <property type="match status" value="1"/>
</dbReference>
<proteinExistence type="predicted"/>
<evidence type="ECO:0000256" key="1">
    <source>
        <dbReference type="ARBA" id="ARBA00004123"/>
    </source>
</evidence>
<dbReference type="AlphaFoldDB" id="A0A6A5Z857"/>
<dbReference type="OrthoDB" id="1367865at2759"/>
<dbReference type="SUPFAM" id="SSF50978">
    <property type="entry name" value="WD40 repeat-like"/>
    <property type="match status" value="1"/>
</dbReference>
<dbReference type="InterPro" id="IPR045183">
    <property type="entry name" value="Ebi-like"/>
</dbReference>
<dbReference type="InterPro" id="IPR006594">
    <property type="entry name" value="LisH"/>
</dbReference>
<evidence type="ECO:0000256" key="5">
    <source>
        <dbReference type="SAM" id="MobiDB-lite"/>
    </source>
</evidence>
<keyword evidence="3" id="KW-0677">Repeat</keyword>
<dbReference type="Gene3D" id="2.130.10.10">
    <property type="entry name" value="YVTN repeat-like/Quinoprotein amine dehydrogenase"/>
    <property type="match status" value="1"/>
</dbReference>
<dbReference type="InterPro" id="IPR036322">
    <property type="entry name" value="WD40_repeat_dom_sf"/>
</dbReference>
<dbReference type="GO" id="GO:0003714">
    <property type="term" value="F:transcription corepressor activity"/>
    <property type="evidence" value="ECO:0007669"/>
    <property type="project" value="InterPro"/>
</dbReference>
<dbReference type="Proteomes" id="UP000799770">
    <property type="component" value="Unassembled WGS sequence"/>
</dbReference>
<evidence type="ECO:0000256" key="2">
    <source>
        <dbReference type="ARBA" id="ARBA00022574"/>
    </source>
</evidence>
<keyword evidence="2" id="KW-0853">WD repeat</keyword>
<gene>
    <name evidence="6" type="ORF">BDV96DRAFT_53306</name>
</gene>
<reference evidence="6" key="1">
    <citation type="journal article" date="2020" name="Stud. Mycol.">
        <title>101 Dothideomycetes genomes: a test case for predicting lifestyles and emergence of pathogens.</title>
        <authorList>
            <person name="Haridas S."/>
            <person name="Albert R."/>
            <person name="Binder M."/>
            <person name="Bloem J."/>
            <person name="Labutti K."/>
            <person name="Salamov A."/>
            <person name="Andreopoulos B."/>
            <person name="Baker S."/>
            <person name="Barry K."/>
            <person name="Bills G."/>
            <person name="Bluhm B."/>
            <person name="Cannon C."/>
            <person name="Castanera R."/>
            <person name="Culley D."/>
            <person name="Daum C."/>
            <person name="Ezra D."/>
            <person name="Gonzalez J."/>
            <person name="Henrissat B."/>
            <person name="Kuo A."/>
            <person name="Liang C."/>
            <person name="Lipzen A."/>
            <person name="Lutzoni F."/>
            <person name="Magnuson J."/>
            <person name="Mondo S."/>
            <person name="Nolan M."/>
            <person name="Ohm R."/>
            <person name="Pangilinan J."/>
            <person name="Park H.-J."/>
            <person name="Ramirez L."/>
            <person name="Alfaro M."/>
            <person name="Sun H."/>
            <person name="Tritt A."/>
            <person name="Yoshinaga Y."/>
            <person name="Zwiers L.-H."/>
            <person name="Turgeon B."/>
            <person name="Goodwin S."/>
            <person name="Spatafora J."/>
            <person name="Crous P."/>
            <person name="Grigoriev I."/>
        </authorList>
    </citation>
    <scope>NUCLEOTIDE SEQUENCE</scope>
    <source>
        <strain evidence="6">CBS 627.86</strain>
    </source>
</reference>